<dbReference type="STRING" id="395495.Lcho_3263"/>
<dbReference type="Pfam" id="PF01963">
    <property type="entry name" value="TraB_PrgY_gumN"/>
    <property type="match status" value="1"/>
</dbReference>
<proteinExistence type="predicted"/>
<dbReference type="AlphaFoldDB" id="B1Y1Q9"/>
<gene>
    <name evidence="1" type="ordered locus">Lcho_3263</name>
</gene>
<dbReference type="InterPro" id="IPR002816">
    <property type="entry name" value="TraB/PrgY/GumN_fam"/>
</dbReference>
<dbReference type="PANTHER" id="PTHR40590:SF1">
    <property type="entry name" value="CYTOPLASMIC PROTEIN"/>
    <property type="match status" value="1"/>
</dbReference>
<dbReference type="PANTHER" id="PTHR40590">
    <property type="entry name" value="CYTOPLASMIC PROTEIN-RELATED"/>
    <property type="match status" value="1"/>
</dbReference>
<accession>B1Y1Q9</accession>
<organism evidence="1 2">
    <name type="scientific">Leptothrix cholodnii (strain ATCC 51168 / LMG 8142 / SP-6)</name>
    <name type="common">Leptothrix discophora (strain SP-6)</name>
    <dbReference type="NCBI Taxonomy" id="395495"/>
    <lineage>
        <taxon>Bacteria</taxon>
        <taxon>Pseudomonadati</taxon>
        <taxon>Pseudomonadota</taxon>
        <taxon>Betaproteobacteria</taxon>
        <taxon>Burkholderiales</taxon>
        <taxon>Sphaerotilaceae</taxon>
        <taxon>Leptothrix</taxon>
    </lineage>
</organism>
<dbReference type="Proteomes" id="UP000001693">
    <property type="component" value="Chromosome"/>
</dbReference>
<evidence type="ECO:0000313" key="1">
    <source>
        <dbReference type="EMBL" id="ACB35521.1"/>
    </source>
</evidence>
<dbReference type="RefSeq" id="WP_012348268.1">
    <property type="nucleotide sequence ID" value="NC_010524.1"/>
</dbReference>
<dbReference type="KEGG" id="lch:Lcho_3263"/>
<evidence type="ECO:0000313" key="2">
    <source>
        <dbReference type="Proteomes" id="UP000001693"/>
    </source>
</evidence>
<protein>
    <submittedName>
        <fullName evidence="1">GumN family protein</fullName>
    </submittedName>
</protein>
<dbReference type="EMBL" id="CP001013">
    <property type="protein sequence ID" value="ACB35521.1"/>
    <property type="molecule type" value="Genomic_DNA"/>
</dbReference>
<keyword evidence="2" id="KW-1185">Reference proteome</keyword>
<dbReference type="HOGENOM" id="CLU_057525_2_1_4"/>
<sequence precursor="true">MIERGLRAVRALSRAGGVRVALLVLVAGLAGTPTARAECPPAPQPYTQQEIDDGERLARNRGFLFEVRKGGRLSYLYGTTHIGRRDWVFLGPLVIAALGSVDRVALELDLGDADVLQRLQAGVQRRADSPALPADLEQRLGAARQAACADELAALRPEFQVVGLAGLALRPDGFDPAYGVDAVIAEFAAASGKPVLGLETPEAQLALLLRDDATAVAELVGSTLDELARPQTRTSMLRLMQAWDEGDLGTLRRYESWCDCLNTPLERQQWAALLDGRNPAMLEQLVQWHEGGERLFVAVGALHLVGPQGLPALLEARGFEVRRVLYPRQ</sequence>
<name>B1Y1Q9_LEPCP</name>
<dbReference type="InterPro" id="IPR047111">
    <property type="entry name" value="YbaP-like"/>
</dbReference>
<dbReference type="CDD" id="cd14789">
    <property type="entry name" value="Tiki"/>
    <property type="match status" value="1"/>
</dbReference>
<dbReference type="eggNOG" id="COG3735">
    <property type="taxonomic scope" value="Bacteria"/>
</dbReference>
<reference evidence="1 2" key="1">
    <citation type="submission" date="2008-03" db="EMBL/GenBank/DDBJ databases">
        <title>Complete sequence of Leptothrix cholodnii SP-6.</title>
        <authorList>
            <consortium name="US DOE Joint Genome Institute"/>
            <person name="Copeland A."/>
            <person name="Lucas S."/>
            <person name="Lapidus A."/>
            <person name="Glavina del Rio T."/>
            <person name="Dalin E."/>
            <person name="Tice H."/>
            <person name="Bruce D."/>
            <person name="Goodwin L."/>
            <person name="Pitluck S."/>
            <person name="Chertkov O."/>
            <person name="Brettin T."/>
            <person name="Detter J.C."/>
            <person name="Han C."/>
            <person name="Kuske C.R."/>
            <person name="Schmutz J."/>
            <person name="Larimer F."/>
            <person name="Land M."/>
            <person name="Hauser L."/>
            <person name="Kyrpides N."/>
            <person name="Lykidis A."/>
            <person name="Emerson D."/>
            <person name="Richardson P."/>
        </authorList>
    </citation>
    <scope>NUCLEOTIDE SEQUENCE [LARGE SCALE GENOMIC DNA]</scope>
    <source>
        <strain evidence="2">ATCC 51168 / LMG 8142 / SP-6</strain>
    </source>
</reference>